<keyword evidence="1" id="KW-1133">Transmembrane helix</keyword>
<proteinExistence type="predicted"/>
<evidence type="ECO:0000313" key="2">
    <source>
        <dbReference type="EMBL" id="CAG8804801.1"/>
    </source>
</evidence>
<organism evidence="2 3">
    <name type="scientific">Gigaspora margarita</name>
    <dbReference type="NCBI Taxonomy" id="4874"/>
    <lineage>
        <taxon>Eukaryota</taxon>
        <taxon>Fungi</taxon>
        <taxon>Fungi incertae sedis</taxon>
        <taxon>Mucoromycota</taxon>
        <taxon>Glomeromycotina</taxon>
        <taxon>Glomeromycetes</taxon>
        <taxon>Diversisporales</taxon>
        <taxon>Gigasporaceae</taxon>
        <taxon>Gigaspora</taxon>
    </lineage>
</organism>
<protein>
    <submittedName>
        <fullName evidence="2">29956_t:CDS:1</fullName>
    </submittedName>
</protein>
<evidence type="ECO:0000256" key="1">
    <source>
        <dbReference type="SAM" id="Phobius"/>
    </source>
</evidence>
<comment type="caution">
    <text evidence="2">The sequence shown here is derived from an EMBL/GenBank/DDBJ whole genome shotgun (WGS) entry which is preliminary data.</text>
</comment>
<evidence type="ECO:0000313" key="3">
    <source>
        <dbReference type="Proteomes" id="UP000789901"/>
    </source>
</evidence>
<dbReference type="EMBL" id="CAJVQB010024732">
    <property type="protein sequence ID" value="CAG8804801.1"/>
    <property type="molecule type" value="Genomic_DNA"/>
</dbReference>
<dbReference type="Proteomes" id="UP000789901">
    <property type="component" value="Unassembled WGS sequence"/>
</dbReference>
<accession>A0ABN7VXT5</accession>
<gene>
    <name evidence="2" type="ORF">GMARGA_LOCUS23940</name>
</gene>
<sequence length="76" mass="8380">KMPENTPNSVRAKFSVHDPLPLAGRLRYAVRNLPPESIPMVVVVVAALGGGAFAMSHKFWTDPSLRRSPAFEHKNN</sequence>
<keyword evidence="3" id="KW-1185">Reference proteome</keyword>
<feature type="transmembrane region" description="Helical" evidence="1">
    <location>
        <begin position="37"/>
        <end position="56"/>
    </location>
</feature>
<keyword evidence="1" id="KW-0812">Transmembrane</keyword>
<name>A0ABN7VXT5_GIGMA</name>
<feature type="non-terminal residue" evidence="2">
    <location>
        <position position="1"/>
    </location>
</feature>
<keyword evidence="1" id="KW-0472">Membrane</keyword>
<reference evidence="2 3" key="1">
    <citation type="submission" date="2021-06" db="EMBL/GenBank/DDBJ databases">
        <authorList>
            <person name="Kallberg Y."/>
            <person name="Tangrot J."/>
            <person name="Rosling A."/>
        </authorList>
    </citation>
    <scope>NUCLEOTIDE SEQUENCE [LARGE SCALE GENOMIC DNA]</scope>
    <source>
        <strain evidence="2 3">120-4 pot B 10/14</strain>
    </source>
</reference>